<dbReference type="EMBL" id="LAZR01006653">
    <property type="protein sequence ID" value="KKM90590.1"/>
    <property type="molecule type" value="Genomic_DNA"/>
</dbReference>
<keyword evidence="1" id="KW-0812">Transmembrane</keyword>
<comment type="caution">
    <text evidence="2">The sequence shown here is derived from an EMBL/GenBank/DDBJ whole genome shotgun (WGS) entry which is preliminary data.</text>
</comment>
<evidence type="ECO:0000313" key="2">
    <source>
        <dbReference type="EMBL" id="KKM90590.1"/>
    </source>
</evidence>
<proteinExistence type="predicted"/>
<sequence length="167" mass="17502">MVNKNGQLALVIMLFVGLIVTASIISDIANQEELITGSFSVTNGTVAVPSAANGTTDLTGRDLIEEIAIVNATSGGFNALDVTGLTLQRGFGTNGLLSVQLHVNDSGPAILGNEVNVSYTYRADGFVGNGNIAVTQLITLFSALAMVVFAIVMLFQGPLRELINRKF</sequence>
<keyword evidence="1" id="KW-0472">Membrane</keyword>
<dbReference type="AlphaFoldDB" id="A0A0F9NP40"/>
<keyword evidence="1" id="KW-1133">Transmembrane helix</keyword>
<accession>A0A0F9NP40</accession>
<gene>
    <name evidence="2" type="ORF">LCGC14_1237230</name>
</gene>
<organism evidence="2">
    <name type="scientific">marine sediment metagenome</name>
    <dbReference type="NCBI Taxonomy" id="412755"/>
    <lineage>
        <taxon>unclassified sequences</taxon>
        <taxon>metagenomes</taxon>
        <taxon>ecological metagenomes</taxon>
    </lineage>
</organism>
<name>A0A0F9NP40_9ZZZZ</name>
<protein>
    <submittedName>
        <fullName evidence="2">Uncharacterized protein</fullName>
    </submittedName>
</protein>
<reference evidence="2" key="1">
    <citation type="journal article" date="2015" name="Nature">
        <title>Complex archaea that bridge the gap between prokaryotes and eukaryotes.</title>
        <authorList>
            <person name="Spang A."/>
            <person name="Saw J.H."/>
            <person name="Jorgensen S.L."/>
            <person name="Zaremba-Niedzwiedzka K."/>
            <person name="Martijn J."/>
            <person name="Lind A.E."/>
            <person name="van Eijk R."/>
            <person name="Schleper C."/>
            <person name="Guy L."/>
            <person name="Ettema T.J."/>
        </authorList>
    </citation>
    <scope>NUCLEOTIDE SEQUENCE</scope>
</reference>
<evidence type="ECO:0000256" key="1">
    <source>
        <dbReference type="SAM" id="Phobius"/>
    </source>
</evidence>
<feature type="transmembrane region" description="Helical" evidence="1">
    <location>
        <begin position="137"/>
        <end position="155"/>
    </location>
</feature>